<dbReference type="OrthoDB" id="152510at2"/>
<organism evidence="2 3">
    <name type="scientific">Deinococcus marmoris</name>
    <dbReference type="NCBI Taxonomy" id="249408"/>
    <lineage>
        <taxon>Bacteria</taxon>
        <taxon>Thermotogati</taxon>
        <taxon>Deinococcota</taxon>
        <taxon>Deinococci</taxon>
        <taxon>Deinococcales</taxon>
        <taxon>Deinococcaceae</taxon>
        <taxon>Deinococcus</taxon>
    </lineage>
</organism>
<dbReference type="Gene3D" id="3.40.50.720">
    <property type="entry name" value="NAD(P)-binding Rossmann-like Domain"/>
    <property type="match status" value="1"/>
</dbReference>
<feature type="domain" description="NmrA-like" evidence="1">
    <location>
        <begin position="2"/>
        <end position="246"/>
    </location>
</feature>
<dbReference type="CDD" id="cd05269">
    <property type="entry name" value="TMR_SDR_a"/>
    <property type="match status" value="1"/>
</dbReference>
<dbReference type="InterPro" id="IPR036291">
    <property type="entry name" value="NAD(P)-bd_dom_sf"/>
</dbReference>
<accession>A0A1U7NRI3</accession>
<dbReference type="RefSeq" id="WP_139323196.1">
    <property type="nucleotide sequence ID" value="NZ_MSTI01000177.1"/>
</dbReference>
<dbReference type="InterPro" id="IPR052718">
    <property type="entry name" value="NmrA-type_oxidoreductase"/>
</dbReference>
<dbReference type="Gene3D" id="3.90.25.10">
    <property type="entry name" value="UDP-galactose 4-epimerase, domain 1"/>
    <property type="match status" value="1"/>
</dbReference>
<dbReference type="PANTHER" id="PTHR47129">
    <property type="entry name" value="QUINONE OXIDOREDUCTASE 2"/>
    <property type="match status" value="1"/>
</dbReference>
<dbReference type="Proteomes" id="UP000186607">
    <property type="component" value="Unassembled WGS sequence"/>
</dbReference>
<protein>
    <submittedName>
        <fullName evidence="2">NADPH:quinone oxidoreductase 2</fullName>
    </submittedName>
</protein>
<name>A0A1U7NRI3_9DEIO</name>
<sequence length="283" mass="29470">MIAITGATGHLGQLTIAALLERGTPASEIVALVRDPAKASALAAKGVQIRQADYTQPDTLDAALQGIDKLLLISSNDVADRATPQRNVVDAAQATGVKLLAYTSILRADTATMKLAADHQDTEAAIRELGIPFVFLRNSWYMENYNVAQAAQYGTLPGSAGNGQISAASRADYAAAAAAVLTLPDQENTIYELGGDTAFTLDELVAEIAAQSGRPVTYQNLPEDAYAEMLMGFGVPAPLALKLADADSNAQHGELYTDSGDLSRLIGRPTTTLRGAVAAGLAG</sequence>
<dbReference type="STRING" id="249408.BOO71_0014620"/>
<evidence type="ECO:0000259" key="1">
    <source>
        <dbReference type="Pfam" id="PF05368"/>
    </source>
</evidence>
<proteinExistence type="predicted"/>
<dbReference type="InterPro" id="IPR008030">
    <property type="entry name" value="NmrA-like"/>
</dbReference>
<keyword evidence="3" id="KW-1185">Reference proteome</keyword>
<reference evidence="2 3" key="1">
    <citation type="submission" date="2017-01" db="EMBL/GenBank/DDBJ databases">
        <title>Genome Analysis of Deinococcus marmoris KOPRI26562.</title>
        <authorList>
            <person name="Kim J.H."/>
            <person name="Oh H.-M."/>
        </authorList>
    </citation>
    <scope>NUCLEOTIDE SEQUENCE [LARGE SCALE GENOMIC DNA]</scope>
    <source>
        <strain evidence="2 3">KOPRI26562</strain>
    </source>
</reference>
<dbReference type="Pfam" id="PF05368">
    <property type="entry name" value="NmrA"/>
    <property type="match status" value="1"/>
</dbReference>
<dbReference type="SUPFAM" id="SSF51735">
    <property type="entry name" value="NAD(P)-binding Rossmann-fold domains"/>
    <property type="match status" value="1"/>
</dbReference>
<dbReference type="PANTHER" id="PTHR47129:SF1">
    <property type="entry name" value="NMRA-LIKE DOMAIN-CONTAINING PROTEIN"/>
    <property type="match status" value="1"/>
</dbReference>
<dbReference type="EMBL" id="MSTI01000177">
    <property type="protein sequence ID" value="OLV15533.1"/>
    <property type="molecule type" value="Genomic_DNA"/>
</dbReference>
<gene>
    <name evidence="2" type="ORF">BOO71_0014620</name>
</gene>
<comment type="caution">
    <text evidence="2">The sequence shown here is derived from an EMBL/GenBank/DDBJ whole genome shotgun (WGS) entry which is preliminary data.</text>
</comment>
<evidence type="ECO:0000313" key="2">
    <source>
        <dbReference type="EMBL" id="OLV15533.1"/>
    </source>
</evidence>
<dbReference type="AlphaFoldDB" id="A0A1U7NRI3"/>
<evidence type="ECO:0000313" key="3">
    <source>
        <dbReference type="Proteomes" id="UP000186607"/>
    </source>
</evidence>